<dbReference type="EMBL" id="LAZR01000898">
    <property type="protein sequence ID" value="KKN55161.1"/>
    <property type="molecule type" value="Genomic_DNA"/>
</dbReference>
<dbReference type="Gene3D" id="1.10.10.60">
    <property type="entry name" value="Homeodomain-like"/>
    <property type="match status" value="1"/>
</dbReference>
<gene>
    <name evidence="1" type="ORF">LCGC14_0585330</name>
</gene>
<comment type="caution">
    <text evidence="1">The sequence shown here is derived from an EMBL/GenBank/DDBJ whole genome shotgun (WGS) entry which is preliminary data.</text>
</comment>
<name>A0A0F9U1D5_9ZZZZ</name>
<organism evidence="1">
    <name type="scientific">marine sediment metagenome</name>
    <dbReference type="NCBI Taxonomy" id="412755"/>
    <lineage>
        <taxon>unclassified sequences</taxon>
        <taxon>metagenomes</taxon>
        <taxon>ecological metagenomes</taxon>
    </lineage>
</organism>
<evidence type="ECO:0000313" key="1">
    <source>
        <dbReference type="EMBL" id="KKN55161.1"/>
    </source>
</evidence>
<evidence type="ECO:0008006" key="2">
    <source>
        <dbReference type="Google" id="ProtNLM"/>
    </source>
</evidence>
<reference evidence="1" key="1">
    <citation type="journal article" date="2015" name="Nature">
        <title>Complex archaea that bridge the gap between prokaryotes and eukaryotes.</title>
        <authorList>
            <person name="Spang A."/>
            <person name="Saw J.H."/>
            <person name="Jorgensen S.L."/>
            <person name="Zaremba-Niedzwiedzka K."/>
            <person name="Martijn J."/>
            <person name="Lind A.E."/>
            <person name="van Eijk R."/>
            <person name="Schleper C."/>
            <person name="Guy L."/>
            <person name="Ettema T.J."/>
        </authorList>
    </citation>
    <scope>NUCLEOTIDE SEQUENCE</scope>
</reference>
<sequence>MSRDRSIEIVDDGCEAASSCFVCPLLDCKYDVGNRRLTGRKVEEARGRRDVEIIKASEQNVPVSQLAVRFGVNMRTIYRVLKRSA</sequence>
<dbReference type="AlphaFoldDB" id="A0A0F9U1D5"/>
<proteinExistence type="predicted"/>
<dbReference type="Pfam" id="PF13384">
    <property type="entry name" value="HTH_23"/>
    <property type="match status" value="1"/>
</dbReference>
<accession>A0A0F9U1D5</accession>
<protein>
    <recommendedName>
        <fullName evidence="2">Resolvase HTH domain-containing protein</fullName>
    </recommendedName>
</protein>